<dbReference type="Proteomes" id="UP000244956">
    <property type="component" value="Unassembled WGS sequence"/>
</dbReference>
<protein>
    <submittedName>
        <fullName evidence="2">Uncharacterized protein</fullName>
    </submittedName>
</protein>
<evidence type="ECO:0000313" key="3">
    <source>
        <dbReference type="Proteomes" id="UP000244956"/>
    </source>
</evidence>
<feature type="transmembrane region" description="Helical" evidence="1">
    <location>
        <begin position="6"/>
        <end position="26"/>
    </location>
</feature>
<keyword evidence="1" id="KW-0812">Transmembrane</keyword>
<sequence length="188" mass="22543">MRKYKISIIILIVLLIISSFYTFTLLNALRNYVIINDNNEKKSIKYEVFYRNCLRARTINSNLNPNLLLFSENHEQFLNSISLRNVTFLFYNNKGCSPCFDREIKNIKKTFNDTSKVVILTCFKRRKDFISFKLNKKINYKLYNISFQISDNSFPHLFYFKLNDKLKMYDIFIPNEDKDLTKELLSTF</sequence>
<dbReference type="EMBL" id="QEWP01000027">
    <property type="protein sequence ID" value="PWD97726.1"/>
    <property type="molecule type" value="Genomic_DNA"/>
</dbReference>
<gene>
    <name evidence="2" type="ORF">DDZ16_19425</name>
</gene>
<name>A0A2U2B3T6_9BACT</name>
<organism evidence="2 3">
    <name type="scientific">Marinilabilia rubra</name>
    <dbReference type="NCBI Taxonomy" id="2162893"/>
    <lineage>
        <taxon>Bacteria</taxon>
        <taxon>Pseudomonadati</taxon>
        <taxon>Bacteroidota</taxon>
        <taxon>Bacteroidia</taxon>
        <taxon>Marinilabiliales</taxon>
        <taxon>Marinilabiliaceae</taxon>
        <taxon>Marinilabilia</taxon>
    </lineage>
</organism>
<evidence type="ECO:0000313" key="2">
    <source>
        <dbReference type="EMBL" id="PWD97726.1"/>
    </source>
</evidence>
<accession>A0A2U2B3T6</accession>
<evidence type="ECO:0000256" key="1">
    <source>
        <dbReference type="SAM" id="Phobius"/>
    </source>
</evidence>
<keyword evidence="1" id="KW-0472">Membrane</keyword>
<proteinExistence type="predicted"/>
<comment type="caution">
    <text evidence="2">The sequence shown here is derived from an EMBL/GenBank/DDBJ whole genome shotgun (WGS) entry which is preliminary data.</text>
</comment>
<keyword evidence="1" id="KW-1133">Transmembrane helix</keyword>
<dbReference type="AlphaFoldDB" id="A0A2U2B3T6"/>
<keyword evidence="3" id="KW-1185">Reference proteome</keyword>
<reference evidence="2 3" key="1">
    <citation type="submission" date="2018-05" db="EMBL/GenBank/DDBJ databases">
        <title>Marinilabilia rubrum sp. nov., isolated from saltern sediment.</title>
        <authorList>
            <person name="Zhang R."/>
        </authorList>
    </citation>
    <scope>NUCLEOTIDE SEQUENCE [LARGE SCALE GENOMIC DNA]</scope>
    <source>
        <strain evidence="2 3">WTE16</strain>
    </source>
</reference>